<gene>
    <name evidence="1" type="ORF">A2841_01065</name>
</gene>
<evidence type="ECO:0000313" key="1">
    <source>
        <dbReference type="EMBL" id="OGG43874.1"/>
    </source>
</evidence>
<dbReference type="EMBL" id="MFKP01000029">
    <property type="protein sequence ID" value="OGG43874.1"/>
    <property type="molecule type" value="Genomic_DNA"/>
</dbReference>
<dbReference type="PANTHER" id="PTHR10668:SF103">
    <property type="entry name" value="PYRIDINE NUCLEOTIDE-DISULFIDE OXIDOREDUCTASE DOMAIN-CONTAINING PROTEIN 2"/>
    <property type="match status" value="1"/>
</dbReference>
<dbReference type="InterPro" id="IPR036188">
    <property type="entry name" value="FAD/NAD-bd_sf"/>
</dbReference>
<dbReference type="PANTHER" id="PTHR10668">
    <property type="entry name" value="PHYTOENE DEHYDROGENASE"/>
    <property type="match status" value="1"/>
</dbReference>
<dbReference type="Pfam" id="PF13450">
    <property type="entry name" value="NAD_binding_8"/>
    <property type="match status" value="1"/>
</dbReference>
<dbReference type="Proteomes" id="UP000178249">
    <property type="component" value="Unassembled WGS sequence"/>
</dbReference>
<organism evidence="1 2">
    <name type="scientific">Candidatus Kaiserbacteria bacterium RIFCSPHIGHO2_01_FULL_48_10</name>
    <dbReference type="NCBI Taxonomy" id="1798476"/>
    <lineage>
        <taxon>Bacteria</taxon>
        <taxon>Candidatus Kaiseribacteriota</taxon>
    </lineage>
</organism>
<reference evidence="1 2" key="1">
    <citation type="journal article" date="2016" name="Nat. Commun.">
        <title>Thousands of microbial genomes shed light on interconnected biogeochemical processes in an aquifer system.</title>
        <authorList>
            <person name="Anantharaman K."/>
            <person name="Brown C.T."/>
            <person name="Hug L.A."/>
            <person name="Sharon I."/>
            <person name="Castelle C.J."/>
            <person name="Probst A.J."/>
            <person name="Thomas B.C."/>
            <person name="Singh A."/>
            <person name="Wilkins M.J."/>
            <person name="Karaoz U."/>
            <person name="Brodie E.L."/>
            <person name="Williams K.H."/>
            <person name="Hubbard S.S."/>
            <person name="Banfield J.F."/>
        </authorList>
    </citation>
    <scope>NUCLEOTIDE SEQUENCE [LARGE SCALE GENOMIC DNA]</scope>
</reference>
<evidence type="ECO:0000313" key="2">
    <source>
        <dbReference type="Proteomes" id="UP000178249"/>
    </source>
</evidence>
<evidence type="ECO:0008006" key="3">
    <source>
        <dbReference type="Google" id="ProtNLM"/>
    </source>
</evidence>
<name>A0A1F6C3V0_9BACT</name>
<dbReference type="PRINTS" id="PR00419">
    <property type="entry name" value="ADXRDTASE"/>
</dbReference>
<accession>A0A1F6C3V0</accession>
<proteinExistence type="predicted"/>
<dbReference type="SUPFAM" id="SSF51905">
    <property type="entry name" value="FAD/NAD(P)-binding domain"/>
    <property type="match status" value="1"/>
</dbReference>
<dbReference type="AlphaFoldDB" id="A0A1F6C3V0"/>
<comment type="caution">
    <text evidence="1">The sequence shown here is derived from an EMBL/GenBank/DDBJ whole genome shotgun (WGS) entry which is preliminary data.</text>
</comment>
<dbReference type="Gene3D" id="3.50.50.60">
    <property type="entry name" value="FAD/NAD(P)-binding domain"/>
    <property type="match status" value="1"/>
</dbReference>
<sequence>MTATDKKSVAIVGAGINGLVAANYLAKAGFVVTILERKDHAGGACTAATCVVDGKTYEYPQGASVFGFMEDFVFNETGLAEQVKIHCPTHPEIVSAPQHNAEPAYIWSDTTKLAEELAQKWGEKGSVVDFLSDMEQVVAFLRQGYKDAVVPTLESATKALGDEVVARWITENAKDLLDYYFTSDATKLFYSLSVIESGPVSFSSAYSAFSIPLMASGSVFGGQWGYVKGGIWQIPLTLDRINQELGVKRIFSAQVLSVSENGTVRFEKDGVESSLHTDYVLFATDPVSAAKIADDKVVLDKLAHEELIGTSGKLILFFKKPAIWEDGRGFAEFESAFRYLVPPKNLADSEERSNEVVTKRLDFTPGLFEIYCEGAADRMLGGTRDYELVSVFFKNLAFAKRGMELPEVQEIVRNLVLSKLTNPQDCFHSILETPKDLAELFFFPKGNIDDVDLAEGQTFFQRTYSPEPTKNFYQFGANPRFFYCAAGAYPCGSVAGTPGYMCAKQLINSTR</sequence>
<protein>
    <recommendedName>
        <fullName evidence="3">Amine oxidase domain-containing protein</fullName>
    </recommendedName>
</protein>